<dbReference type="Gramene" id="HORVU.MOREX.r3.1HG0021570.1">
    <property type="protein sequence ID" value="HORVU.MOREX.r3.1HG0021570.1.CDS1"/>
    <property type="gene ID" value="HORVU.MOREX.r3.1HG0021570"/>
</dbReference>
<reference evidence="1" key="2">
    <citation type="submission" date="2020-10" db="EMBL/GenBank/DDBJ databases">
        <authorList>
            <person name="Scholz U."/>
            <person name="Mascher M."/>
            <person name="Fiebig A."/>
        </authorList>
    </citation>
    <scope>NUCLEOTIDE SEQUENCE [LARGE SCALE GENOMIC DNA]</scope>
    <source>
        <strain evidence="1">cv. Morex</strain>
    </source>
</reference>
<accession>A0A8I6WQI0</accession>
<reference evidence="1" key="3">
    <citation type="submission" date="2022-01" db="UniProtKB">
        <authorList>
            <consortium name="EnsemblPlants"/>
        </authorList>
    </citation>
    <scope>IDENTIFICATION</scope>
    <source>
        <strain evidence="1">subsp. vulgare</strain>
    </source>
</reference>
<sequence>MSSSSYVVVPRCSVIFDGTNYGEFVGFMRIHMRGLLVWGVLSGVVPCPPCPLAHVAPTPPVLPVLAADASQADRDVAKALDDAAVDAYDQQVSSYLDALSVYRNDLSAYTQWCNDDAPAVVVLTASVLPQFPSEFMGLGTVAAMWSYLCQRHQPSGNALYLGPVWNHNRL</sequence>
<name>A0A8I6WQI0_HORVV</name>
<evidence type="ECO:0000313" key="2">
    <source>
        <dbReference type="Proteomes" id="UP000011116"/>
    </source>
</evidence>
<dbReference type="Gramene" id="HORVU.MOREX.r2.1HG0016980.1">
    <property type="protein sequence ID" value="HORVU.MOREX.r2.1HG0016980.1.CDS.1"/>
    <property type="gene ID" value="HORVU.MOREX.r2.1HG0016980"/>
</dbReference>
<protein>
    <submittedName>
        <fullName evidence="1">Uncharacterized protein</fullName>
    </submittedName>
</protein>
<dbReference type="EnsemblPlants" id="HORVU.MOREX.r3.1HG0021570.1">
    <property type="protein sequence ID" value="HORVU.MOREX.r3.1HG0021570.1.CDS1"/>
    <property type="gene ID" value="HORVU.MOREX.r3.1HG0021570"/>
</dbReference>
<reference evidence="2" key="1">
    <citation type="journal article" date="2012" name="Nature">
        <title>A physical, genetic and functional sequence assembly of the barley genome.</title>
        <authorList>
            <consortium name="The International Barley Genome Sequencing Consortium"/>
            <person name="Mayer K.F."/>
            <person name="Waugh R."/>
            <person name="Brown J.W."/>
            <person name="Schulman A."/>
            <person name="Langridge P."/>
            <person name="Platzer M."/>
            <person name="Fincher G.B."/>
            <person name="Muehlbauer G.J."/>
            <person name="Sato K."/>
            <person name="Close T.J."/>
            <person name="Wise R.P."/>
            <person name="Stein N."/>
        </authorList>
    </citation>
    <scope>NUCLEOTIDE SEQUENCE [LARGE SCALE GENOMIC DNA]</scope>
    <source>
        <strain evidence="2">cv. Morex</strain>
    </source>
</reference>
<dbReference type="AlphaFoldDB" id="A0A8I6WQI0"/>
<proteinExistence type="predicted"/>
<keyword evidence="2" id="KW-1185">Reference proteome</keyword>
<organism evidence="1 2">
    <name type="scientific">Hordeum vulgare subsp. vulgare</name>
    <name type="common">Domesticated barley</name>
    <dbReference type="NCBI Taxonomy" id="112509"/>
    <lineage>
        <taxon>Eukaryota</taxon>
        <taxon>Viridiplantae</taxon>
        <taxon>Streptophyta</taxon>
        <taxon>Embryophyta</taxon>
        <taxon>Tracheophyta</taxon>
        <taxon>Spermatophyta</taxon>
        <taxon>Magnoliopsida</taxon>
        <taxon>Liliopsida</taxon>
        <taxon>Poales</taxon>
        <taxon>Poaceae</taxon>
        <taxon>BOP clade</taxon>
        <taxon>Pooideae</taxon>
        <taxon>Triticodae</taxon>
        <taxon>Triticeae</taxon>
        <taxon>Hordeinae</taxon>
        <taxon>Hordeum</taxon>
    </lineage>
</organism>
<dbReference type="Proteomes" id="UP000011116">
    <property type="component" value="Chromosome 1H"/>
</dbReference>
<evidence type="ECO:0000313" key="1">
    <source>
        <dbReference type="EnsemblPlants" id="HORVU.MOREX.r3.1HG0021570.1.CDS1"/>
    </source>
</evidence>